<dbReference type="PANTHER" id="PTHR35866">
    <property type="entry name" value="PUTATIVE-RELATED"/>
    <property type="match status" value="1"/>
</dbReference>
<organism evidence="1">
    <name type="scientific">Caldithrix abyssi</name>
    <dbReference type="NCBI Taxonomy" id="187145"/>
    <lineage>
        <taxon>Bacteria</taxon>
        <taxon>Pseudomonadati</taxon>
        <taxon>Calditrichota</taxon>
        <taxon>Calditrichia</taxon>
        <taxon>Calditrichales</taxon>
        <taxon>Calditrichaceae</taxon>
        <taxon>Caldithrix</taxon>
    </lineage>
</organism>
<name>A0A7V4WW50_CALAY</name>
<comment type="caution">
    <text evidence="1">The sequence shown here is derived from an EMBL/GenBank/DDBJ whole genome shotgun (WGS) entry which is preliminary data.</text>
</comment>
<dbReference type="Proteomes" id="UP000885779">
    <property type="component" value="Unassembled WGS sequence"/>
</dbReference>
<protein>
    <submittedName>
        <fullName evidence="1">YkgJ family cysteine cluster protein</fullName>
    </submittedName>
</protein>
<dbReference type="AlphaFoldDB" id="A0A7V4WW50"/>
<sequence length="206" mass="24336">MTKYIPIKESYRFSCTMCAHCCTGDQEVLLTPFDLYKMGRFLHYETSEELFDNGWAELVKNENNVWRPQIRFKIKPFKYCPFLSNELDEDSTLIGRCQLHPEHKPLVCAMAPVGRIVDMEKNTEEYVFVKPAPDCPGVHSAQQNSLNELLTSLKEELDFQRNYFELLEIAKNRLLSKEQSFERLYQFRLNKPFRVIIADLKKRIVR</sequence>
<dbReference type="EMBL" id="DRQG01000114">
    <property type="protein sequence ID" value="HGY56538.1"/>
    <property type="molecule type" value="Genomic_DNA"/>
</dbReference>
<accession>A0A7V4WW50</accession>
<gene>
    <name evidence="1" type="ORF">ENK44_12590</name>
</gene>
<proteinExistence type="predicted"/>
<dbReference type="Pfam" id="PF03692">
    <property type="entry name" value="CxxCxxCC"/>
    <property type="match status" value="1"/>
</dbReference>
<dbReference type="PANTHER" id="PTHR35866:SF1">
    <property type="entry name" value="YKGJ FAMILY CYSTEINE CLUSTER PROTEIN"/>
    <property type="match status" value="1"/>
</dbReference>
<evidence type="ECO:0000313" key="1">
    <source>
        <dbReference type="EMBL" id="HGY56538.1"/>
    </source>
</evidence>
<dbReference type="InterPro" id="IPR005358">
    <property type="entry name" value="Puta_zinc/iron-chelating_dom"/>
</dbReference>
<reference evidence="1" key="1">
    <citation type="journal article" date="2020" name="mSystems">
        <title>Genome- and Community-Level Interaction Insights into Carbon Utilization and Element Cycling Functions of Hydrothermarchaeota in Hydrothermal Sediment.</title>
        <authorList>
            <person name="Zhou Z."/>
            <person name="Liu Y."/>
            <person name="Xu W."/>
            <person name="Pan J."/>
            <person name="Luo Z.H."/>
            <person name="Li M."/>
        </authorList>
    </citation>
    <scope>NUCLEOTIDE SEQUENCE [LARGE SCALE GENOMIC DNA]</scope>
    <source>
        <strain evidence="1">HyVt-577</strain>
    </source>
</reference>